<comment type="caution">
    <text evidence="3">The sequence shown here is derived from an EMBL/GenBank/DDBJ whole genome shotgun (WGS) entry which is preliminary data.</text>
</comment>
<evidence type="ECO:0000256" key="2">
    <source>
        <dbReference type="SAM" id="SignalP"/>
    </source>
</evidence>
<organism evidence="3 4">
    <name type="scientific">Actinokineospora auranticolor</name>
    <dbReference type="NCBI Taxonomy" id="155976"/>
    <lineage>
        <taxon>Bacteria</taxon>
        <taxon>Bacillati</taxon>
        <taxon>Actinomycetota</taxon>
        <taxon>Actinomycetes</taxon>
        <taxon>Pseudonocardiales</taxon>
        <taxon>Pseudonocardiaceae</taxon>
        <taxon>Actinokineospora</taxon>
    </lineage>
</organism>
<evidence type="ECO:0000313" key="4">
    <source>
        <dbReference type="Proteomes" id="UP000239203"/>
    </source>
</evidence>
<feature type="chain" id="PRO_5015748119" description="Htaa protein" evidence="2">
    <location>
        <begin position="29"/>
        <end position="315"/>
    </location>
</feature>
<keyword evidence="4" id="KW-1185">Reference proteome</keyword>
<protein>
    <recommendedName>
        <fullName evidence="5">Htaa protein</fullName>
    </recommendedName>
</protein>
<evidence type="ECO:0008006" key="5">
    <source>
        <dbReference type="Google" id="ProtNLM"/>
    </source>
</evidence>
<dbReference type="RefSeq" id="WP_104479852.1">
    <property type="nucleotide sequence ID" value="NZ_CP154825.1"/>
</dbReference>
<evidence type="ECO:0000256" key="1">
    <source>
        <dbReference type="SAM" id="MobiDB-lite"/>
    </source>
</evidence>
<proteinExistence type="predicted"/>
<reference evidence="3 4" key="1">
    <citation type="submission" date="2018-02" db="EMBL/GenBank/DDBJ databases">
        <title>Genomic Encyclopedia of Archaeal and Bacterial Type Strains, Phase II (KMG-II): from individual species to whole genera.</title>
        <authorList>
            <person name="Goeker M."/>
        </authorList>
    </citation>
    <scope>NUCLEOTIDE SEQUENCE [LARGE SCALE GENOMIC DNA]</scope>
    <source>
        <strain evidence="3 4">YU 961-1</strain>
    </source>
</reference>
<evidence type="ECO:0000313" key="3">
    <source>
        <dbReference type="EMBL" id="PPK67087.1"/>
    </source>
</evidence>
<keyword evidence="2" id="KW-0732">Signal</keyword>
<dbReference type="Proteomes" id="UP000239203">
    <property type="component" value="Unassembled WGS sequence"/>
</dbReference>
<feature type="region of interest" description="Disordered" evidence="1">
    <location>
        <begin position="177"/>
        <end position="201"/>
    </location>
</feature>
<gene>
    <name evidence="3" type="ORF">CLV40_10884</name>
</gene>
<sequence>MTTRSRLCALAVGLATALPLLGGTTAAAADPATAVGVSGSGRGLLPGDRFPMWAGDPITLDLDAHATPRPGNPWRANGRWQAVHTRPDGTLHAAFGGTIDRLTAAGSLAVLNGVVTWKDNPDNPDLPMIGAPVALSVADRPDGDRVGFVWGFAGEPVAPGQAHVPFFALEQSTLTVRTPVPGPRGGVPGSRAGLPERHVTGTLDQGDRKITVNAHAPAGAPPSAATGTITISDSAATTVDATVTELDASGPTAIVTATVTAGGDPSLIGRRISVSGYDGGSLDWAGVVLPGQEVLPYQGILPWRPAIRSDLTVLD</sequence>
<dbReference type="OrthoDB" id="3628502at2"/>
<feature type="signal peptide" evidence="2">
    <location>
        <begin position="1"/>
        <end position="28"/>
    </location>
</feature>
<dbReference type="EMBL" id="PTIX01000008">
    <property type="protein sequence ID" value="PPK67087.1"/>
    <property type="molecule type" value="Genomic_DNA"/>
</dbReference>
<name>A0A2S6GPG2_9PSEU</name>
<accession>A0A2S6GPG2</accession>
<dbReference type="AlphaFoldDB" id="A0A2S6GPG2"/>